<dbReference type="InterPro" id="IPR036663">
    <property type="entry name" value="Fumarylacetoacetase_C_sf"/>
</dbReference>
<evidence type="ECO:0000259" key="5">
    <source>
        <dbReference type="Pfam" id="PF01557"/>
    </source>
</evidence>
<sequence length="279" mass="30077">MKLVRYGAQGCERPGMLDGQGGLRDLSGLLRDIDARAMARGLQDSLGAVDAGRLPRVDGTPRLGAPLARPGKIIAIGLNYVDHARESGMAIPAEPVVFMKAPSTLSGPYDDVPKPAKAEKMDWEVELGIVIGKPCRDVSELDAAGSIFGYVLANDLSDRAFQLDRGGQWDKGKSFDRFCPIGPYLVTHDEIADVHALDIWLSVDGERVQQSNTRQMIFKCPAIVSYLSQCMTLEPGDLVITGTPAGVGLGMKPPRYLRGGELVELGIAGLGTQKYRITR</sequence>
<dbReference type="RefSeq" id="WP_130361518.1">
    <property type="nucleotide sequence ID" value="NZ_SGXC01000003.1"/>
</dbReference>
<feature type="domain" description="Fumarylacetoacetase-like C-terminal" evidence="5">
    <location>
        <begin position="72"/>
        <end position="277"/>
    </location>
</feature>
<dbReference type="EMBL" id="SGXC01000003">
    <property type="protein sequence ID" value="RZS78645.1"/>
    <property type="molecule type" value="Genomic_DNA"/>
</dbReference>
<evidence type="ECO:0000313" key="7">
    <source>
        <dbReference type="Proteomes" id="UP000292445"/>
    </source>
</evidence>
<reference evidence="6 7" key="1">
    <citation type="submission" date="2019-02" db="EMBL/GenBank/DDBJ databases">
        <title>Genomic Encyclopedia of Type Strains, Phase IV (KMG-IV): sequencing the most valuable type-strain genomes for metagenomic binning, comparative biology and taxonomic classification.</title>
        <authorList>
            <person name="Goeker M."/>
        </authorList>
    </citation>
    <scope>NUCLEOTIDE SEQUENCE [LARGE SCALE GENOMIC DNA]</scope>
    <source>
        <strain evidence="6 7">K24</strain>
    </source>
</reference>
<dbReference type="Proteomes" id="UP000292445">
    <property type="component" value="Unassembled WGS sequence"/>
</dbReference>
<keyword evidence="7" id="KW-1185">Reference proteome</keyword>
<evidence type="ECO:0000256" key="4">
    <source>
        <dbReference type="ARBA" id="ARBA00022801"/>
    </source>
</evidence>
<protein>
    <submittedName>
        <fullName evidence="6">2-keto-4-pentenoate hydratase/2-oxohepta-3-ene-1,7-dioic acid hydratase in catechol pathway</fullName>
    </submittedName>
</protein>
<proteinExistence type="inferred from homology"/>
<evidence type="ECO:0000313" key="6">
    <source>
        <dbReference type="EMBL" id="RZS78645.1"/>
    </source>
</evidence>
<comment type="similarity">
    <text evidence="2">Belongs to the FAH family.</text>
</comment>
<dbReference type="GO" id="GO:0016787">
    <property type="term" value="F:hydrolase activity"/>
    <property type="evidence" value="ECO:0007669"/>
    <property type="project" value="UniProtKB-KW"/>
</dbReference>
<dbReference type="Pfam" id="PF01557">
    <property type="entry name" value="FAA_hydrolase"/>
    <property type="match status" value="1"/>
</dbReference>
<dbReference type="FunFam" id="3.90.850.10:FF:000002">
    <property type="entry name" value="2-hydroxyhepta-2,4-diene-1,7-dioate isomerase"/>
    <property type="match status" value="1"/>
</dbReference>
<evidence type="ECO:0000256" key="3">
    <source>
        <dbReference type="ARBA" id="ARBA00022723"/>
    </source>
</evidence>
<dbReference type="InterPro" id="IPR011234">
    <property type="entry name" value="Fumarylacetoacetase-like_C"/>
</dbReference>
<dbReference type="Gene3D" id="3.90.850.10">
    <property type="entry name" value="Fumarylacetoacetase-like, C-terminal domain"/>
    <property type="match status" value="1"/>
</dbReference>
<comment type="cofactor">
    <cofactor evidence="1">
        <name>Mg(2+)</name>
        <dbReference type="ChEBI" id="CHEBI:18420"/>
    </cofactor>
</comment>
<accession>A0A4Q7N955</accession>
<dbReference type="PANTHER" id="PTHR42796">
    <property type="entry name" value="FUMARYLACETOACETATE HYDROLASE DOMAIN-CONTAINING PROTEIN 2A-RELATED"/>
    <property type="match status" value="1"/>
</dbReference>
<comment type="caution">
    <text evidence="6">The sequence shown here is derived from an EMBL/GenBank/DDBJ whole genome shotgun (WGS) entry which is preliminary data.</text>
</comment>
<dbReference type="GO" id="GO:0046872">
    <property type="term" value="F:metal ion binding"/>
    <property type="evidence" value="ECO:0007669"/>
    <property type="project" value="UniProtKB-KW"/>
</dbReference>
<dbReference type="InterPro" id="IPR051121">
    <property type="entry name" value="FAH"/>
</dbReference>
<keyword evidence="4" id="KW-0378">Hydrolase</keyword>
<evidence type="ECO:0000256" key="1">
    <source>
        <dbReference type="ARBA" id="ARBA00001946"/>
    </source>
</evidence>
<gene>
    <name evidence="6" type="ORF">EV675_5300</name>
</gene>
<dbReference type="OrthoDB" id="9805307at2"/>
<dbReference type="GO" id="GO:0019752">
    <property type="term" value="P:carboxylic acid metabolic process"/>
    <property type="evidence" value="ECO:0007669"/>
    <property type="project" value="UniProtKB-ARBA"/>
</dbReference>
<organism evidence="6 7">
    <name type="scientific">Pigmentiphaga kullae</name>
    <dbReference type="NCBI Taxonomy" id="151784"/>
    <lineage>
        <taxon>Bacteria</taxon>
        <taxon>Pseudomonadati</taxon>
        <taxon>Pseudomonadota</taxon>
        <taxon>Betaproteobacteria</taxon>
        <taxon>Burkholderiales</taxon>
        <taxon>Alcaligenaceae</taxon>
        <taxon>Pigmentiphaga</taxon>
    </lineage>
</organism>
<dbReference type="GO" id="GO:0016853">
    <property type="term" value="F:isomerase activity"/>
    <property type="evidence" value="ECO:0007669"/>
    <property type="project" value="UniProtKB-ARBA"/>
</dbReference>
<keyword evidence="3" id="KW-0479">Metal-binding</keyword>
<dbReference type="AlphaFoldDB" id="A0A4Q7N955"/>
<dbReference type="PANTHER" id="PTHR42796:SF4">
    <property type="entry name" value="FUMARYLACETOACETATE HYDROLASE DOMAIN-CONTAINING PROTEIN 2A"/>
    <property type="match status" value="1"/>
</dbReference>
<name>A0A4Q7N955_9BURK</name>
<evidence type="ECO:0000256" key="2">
    <source>
        <dbReference type="ARBA" id="ARBA00010211"/>
    </source>
</evidence>
<dbReference type="SUPFAM" id="SSF56529">
    <property type="entry name" value="FAH"/>
    <property type="match status" value="1"/>
</dbReference>